<dbReference type="Proteomes" id="UP000798808">
    <property type="component" value="Unassembled WGS sequence"/>
</dbReference>
<dbReference type="Pfam" id="PF13739">
    <property type="entry name" value="PdaC"/>
    <property type="match status" value="1"/>
</dbReference>
<sequence length="278" mass="31919">MKTTYLIPLLVLAVFLTNCEIKNEQQTSATEAQDSVAEDDTSALYYEFTSFIKKYGDCKTDTSAHCTRIDLNYPIFKSEQHPELTGQINNKIQEAVIDLVFPDTIENKSLELFADRFISDYKEIKEAFGEAFGWYAYLDGKVLRNDSLIISIELAADMYTGGAHGSYYLQYLNFDAETGDRIAFESLFVPGYEARVNEVVEQKFRQKYDLKPGQDLSDEGYQFENGKYYNDKNFALLPKGIKFYYNSYEIAPYSKGPSEVFVKYEDLKGLLKEDLLVM</sequence>
<dbReference type="Gene3D" id="3.90.640.20">
    <property type="entry name" value="Heat-shock cognate protein, ATPase"/>
    <property type="match status" value="1"/>
</dbReference>
<dbReference type="EMBL" id="SMLW01000613">
    <property type="protein sequence ID" value="MTI27120.1"/>
    <property type="molecule type" value="Genomic_DNA"/>
</dbReference>
<keyword evidence="4" id="KW-1185">Reference proteome</keyword>
<dbReference type="InterPro" id="IPR025303">
    <property type="entry name" value="PdaC"/>
</dbReference>
<evidence type="ECO:0000259" key="1">
    <source>
        <dbReference type="Pfam" id="PF11738"/>
    </source>
</evidence>
<comment type="caution">
    <text evidence="3">The sequence shown here is derived from an EMBL/GenBank/DDBJ whole genome shotgun (WGS) entry which is preliminary data.</text>
</comment>
<evidence type="ECO:0000313" key="4">
    <source>
        <dbReference type="Proteomes" id="UP000798808"/>
    </source>
</evidence>
<dbReference type="Gene3D" id="3.30.565.40">
    <property type="entry name" value="Fervidobacterium nodosum Rt17-B1 like"/>
    <property type="match status" value="1"/>
</dbReference>
<dbReference type="Pfam" id="PF11738">
    <property type="entry name" value="DUF3298"/>
    <property type="match status" value="1"/>
</dbReference>
<feature type="domain" description="DUF3298" evidence="1">
    <location>
        <begin position="186"/>
        <end position="265"/>
    </location>
</feature>
<dbReference type="InterPro" id="IPR021729">
    <property type="entry name" value="DUF3298"/>
</dbReference>
<gene>
    <name evidence="3" type="ORF">E1163_19350</name>
</gene>
<dbReference type="InterPro" id="IPR037126">
    <property type="entry name" value="PdaC/RsiV-like_sf"/>
</dbReference>
<feature type="domain" description="Deacetylase PdaC" evidence="2">
    <location>
        <begin position="64"/>
        <end position="166"/>
    </location>
</feature>
<accession>A0ABW9RVT8</accession>
<name>A0ABW9RVT8_9BACT</name>
<dbReference type="RefSeq" id="WP_155174126.1">
    <property type="nucleotide sequence ID" value="NZ_BAAAFL010000043.1"/>
</dbReference>
<organism evidence="3 4">
    <name type="scientific">Fulvivirga kasyanovii</name>
    <dbReference type="NCBI Taxonomy" id="396812"/>
    <lineage>
        <taxon>Bacteria</taxon>
        <taxon>Pseudomonadati</taxon>
        <taxon>Bacteroidota</taxon>
        <taxon>Cytophagia</taxon>
        <taxon>Cytophagales</taxon>
        <taxon>Fulvivirgaceae</taxon>
        <taxon>Fulvivirga</taxon>
    </lineage>
</organism>
<proteinExistence type="predicted"/>
<reference evidence="3 4" key="1">
    <citation type="submission" date="2019-02" db="EMBL/GenBank/DDBJ databases">
        <authorList>
            <person name="Goldberg S.R."/>
            <person name="Haltli B.A."/>
            <person name="Correa H."/>
            <person name="Russell K.G."/>
        </authorList>
    </citation>
    <scope>NUCLEOTIDE SEQUENCE [LARGE SCALE GENOMIC DNA]</scope>
    <source>
        <strain evidence="3 4">JCM 16186</strain>
    </source>
</reference>
<evidence type="ECO:0000313" key="3">
    <source>
        <dbReference type="EMBL" id="MTI27120.1"/>
    </source>
</evidence>
<protein>
    <submittedName>
        <fullName evidence="3">DUF3298/DUF4163 domain-containing protein</fullName>
    </submittedName>
</protein>
<evidence type="ECO:0000259" key="2">
    <source>
        <dbReference type="Pfam" id="PF13739"/>
    </source>
</evidence>